<reference evidence="1" key="2">
    <citation type="submission" date="2018-04" db="EMBL/GenBank/DDBJ databases">
        <title>OnivRS2 (Oryza nivara Reference Sequence Version 2).</title>
        <authorList>
            <person name="Zhang J."/>
            <person name="Kudrna D."/>
            <person name="Lee S."/>
            <person name="Talag J."/>
            <person name="Rajasekar S."/>
            <person name="Welchert J."/>
            <person name="Hsing Y.-I."/>
            <person name="Wing R.A."/>
        </authorList>
    </citation>
    <scope>NUCLEOTIDE SEQUENCE [LARGE SCALE GENOMIC DNA]</scope>
    <source>
        <strain evidence="1">SL10</strain>
    </source>
</reference>
<evidence type="ECO:0000313" key="1">
    <source>
        <dbReference type="EnsemblPlants" id="ONIVA05G19400.1"/>
    </source>
</evidence>
<evidence type="ECO:0000313" key="2">
    <source>
        <dbReference type="Proteomes" id="UP000006591"/>
    </source>
</evidence>
<protein>
    <submittedName>
        <fullName evidence="1">Uncharacterized protein</fullName>
    </submittedName>
</protein>
<dbReference type="Gramene" id="ONIVA05G19400.1">
    <property type="protein sequence ID" value="ONIVA05G19400.1"/>
    <property type="gene ID" value="ONIVA05G19400"/>
</dbReference>
<sequence length="153" mass="17147">MAAAAVAGARVWLLKSYRSLQIEEDYGGKWTRLELWLRLTTCGRTSGQAWNLESQGDNQIASRYTQASNFFSGQQPNMPKLLQLASRFKRLKELDLLFTRQNYTRDVRCILAYGTGVSMLKANMYAAASMGRISPGGRESCALMRHTSRGSLV</sequence>
<dbReference type="Proteomes" id="UP000006591">
    <property type="component" value="Chromosome 5"/>
</dbReference>
<dbReference type="HOGENOM" id="CLU_1716185_0_0_1"/>
<name>A0A0E0HFA9_ORYNI</name>
<dbReference type="OMA" id="ESCALMR"/>
<reference evidence="1" key="1">
    <citation type="submission" date="2015-04" db="UniProtKB">
        <authorList>
            <consortium name="EnsemblPlants"/>
        </authorList>
    </citation>
    <scope>IDENTIFICATION</scope>
    <source>
        <strain evidence="1">SL10</strain>
    </source>
</reference>
<organism evidence="1">
    <name type="scientific">Oryza nivara</name>
    <name type="common">Indian wild rice</name>
    <name type="synonym">Oryza sativa f. spontanea</name>
    <dbReference type="NCBI Taxonomy" id="4536"/>
    <lineage>
        <taxon>Eukaryota</taxon>
        <taxon>Viridiplantae</taxon>
        <taxon>Streptophyta</taxon>
        <taxon>Embryophyta</taxon>
        <taxon>Tracheophyta</taxon>
        <taxon>Spermatophyta</taxon>
        <taxon>Magnoliopsida</taxon>
        <taxon>Liliopsida</taxon>
        <taxon>Poales</taxon>
        <taxon>Poaceae</taxon>
        <taxon>BOP clade</taxon>
        <taxon>Oryzoideae</taxon>
        <taxon>Oryzeae</taxon>
        <taxon>Oryzinae</taxon>
        <taxon>Oryza</taxon>
    </lineage>
</organism>
<dbReference type="EnsemblPlants" id="ONIVA05G19400.1">
    <property type="protein sequence ID" value="ONIVA05G19400.1"/>
    <property type="gene ID" value="ONIVA05G19400"/>
</dbReference>
<accession>A0A0E0HFA9</accession>
<keyword evidence="2" id="KW-1185">Reference proteome</keyword>
<dbReference type="AlphaFoldDB" id="A0A0E0HFA9"/>
<proteinExistence type="predicted"/>